<reference evidence="3 4" key="1">
    <citation type="journal article" date="2004" name="Science">
        <title>The genome of the diatom Thalassiosira pseudonana: ecology, evolution, and metabolism.</title>
        <authorList>
            <person name="Armbrust E.V."/>
            <person name="Berges J.A."/>
            <person name="Bowler C."/>
            <person name="Green B.R."/>
            <person name="Martinez D."/>
            <person name="Putnam N.H."/>
            <person name="Zhou S."/>
            <person name="Allen A.E."/>
            <person name="Apt K.E."/>
            <person name="Bechner M."/>
            <person name="Brzezinski M.A."/>
            <person name="Chaal B.K."/>
            <person name="Chiovitti A."/>
            <person name="Davis A.K."/>
            <person name="Demarest M.S."/>
            <person name="Detter J.C."/>
            <person name="Glavina T."/>
            <person name="Goodstein D."/>
            <person name="Hadi M.Z."/>
            <person name="Hellsten U."/>
            <person name="Hildebrand M."/>
            <person name="Jenkins B.D."/>
            <person name="Jurka J."/>
            <person name="Kapitonov V.V."/>
            <person name="Kroger N."/>
            <person name="Lau W.W."/>
            <person name="Lane T.W."/>
            <person name="Larimer F.W."/>
            <person name="Lippmeier J.C."/>
            <person name="Lucas S."/>
            <person name="Medina M."/>
            <person name="Montsant A."/>
            <person name="Obornik M."/>
            <person name="Parker M.S."/>
            <person name="Palenik B."/>
            <person name="Pazour G.J."/>
            <person name="Richardson P.M."/>
            <person name="Rynearson T.A."/>
            <person name="Saito M.A."/>
            <person name="Schwartz D.C."/>
            <person name="Thamatrakoln K."/>
            <person name="Valentin K."/>
            <person name="Vardi A."/>
            <person name="Wilkerson F.P."/>
            <person name="Rokhsar D.S."/>
        </authorList>
    </citation>
    <scope>NUCLEOTIDE SEQUENCE [LARGE SCALE GENOMIC DNA]</scope>
    <source>
        <strain evidence="3 4">CCMP1335</strain>
    </source>
</reference>
<accession>B8C6X5</accession>
<sequence length="129" mass="14061">MMHRTLSISALFFLLLALQMGTSASASNRLRHNLRRQLQDATPQACNPADGEASCPEGFFCRTEDESCLNQEMTTLMGNCEQFNFRCAKIFRPVCGCNGNSFSNACLAASHGVSIASFGMCEDSDEDST</sequence>
<dbReference type="GeneID" id="7450171"/>
<feature type="chain" id="PRO_5002869091" description="Kazal-like domain-containing protein" evidence="1">
    <location>
        <begin position="27"/>
        <end position="129"/>
    </location>
</feature>
<organism evidence="3 4">
    <name type="scientific">Thalassiosira pseudonana</name>
    <name type="common">Marine diatom</name>
    <name type="synonym">Cyclotella nana</name>
    <dbReference type="NCBI Taxonomy" id="35128"/>
    <lineage>
        <taxon>Eukaryota</taxon>
        <taxon>Sar</taxon>
        <taxon>Stramenopiles</taxon>
        <taxon>Ochrophyta</taxon>
        <taxon>Bacillariophyta</taxon>
        <taxon>Coscinodiscophyceae</taxon>
        <taxon>Thalassiosirophycidae</taxon>
        <taxon>Thalassiosirales</taxon>
        <taxon>Thalassiosiraceae</taxon>
        <taxon>Thalassiosira</taxon>
    </lineage>
</organism>
<reference evidence="3 4" key="2">
    <citation type="journal article" date="2008" name="Nature">
        <title>The Phaeodactylum genome reveals the evolutionary history of diatom genomes.</title>
        <authorList>
            <person name="Bowler C."/>
            <person name="Allen A.E."/>
            <person name="Badger J.H."/>
            <person name="Grimwood J."/>
            <person name="Jabbari K."/>
            <person name="Kuo A."/>
            <person name="Maheswari U."/>
            <person name="Martens C."/>
            <person name="Maumus F."/>
            <person name="Otillar R.P."/>
            <person name="Rayko E."/>
            <person name="Salamov A."/>
            <person name="Vandepoele K."/>
            <person name="Beszteri B."/>
            <person name="Gruber A."/>
            <person name="Heijde M."/>
            <person name="Katinka M."/>
            <person name="Mock T."/>
            <person name="Valentin K."/>
            <person name="Verret F."/>
            <person name="Berges J.A."/>
            <person name="Brownlee C."/>
            <person name="Cadoret J.P."/>
            <person name="Chiovitti A."/>
            <person name="Choi C.J."/>
            <person name="Coesel S."/>
            <person name="De Martino A."/>
            <person name="Detter J.C."/>
            <person name="Durkin C."/>
            <person name="Falciatore A."/>
            <person name="Fournet J."/>
            <person name="Haruta M."/>
            <person name="Huysman M.J."/>
            <person name="Jenkins B.D."/>
            <person name="Jiroutova K."/>
            <person name="Jorgensen R.E."/>
            <person name="Joubert Y."/>
            <person name="Kaplan A."/>
            <person name="Kroger N."/>
            <person name="Kroth P.G."/>
            <person name="La Roche J."/>
            <person name="Lindquist E."/>
            <person name="Lommer M."/>
            <person name="Martin-Jezequel V."/>
            <person name="Lopez P.J."/>
            <person name="Lucas S."/>
            <person name="Mangogna M."/>
            <person name="McGinnis K."/>
            <person name="Medlin L.K."/>
            <person name="Montsant A."/>
            <person name="Oudot-Le Secq M.P."/>
            <person name="Napoli C."/>
            <person name="Obornik M."/>
            <person name="Parker M.S."/>
            <person name="Petit J.L."/>
            <person name="Porcel B.M."/>
            <person name="Poulsen N."/>
            <person name="Robison M."/>
            <person name="Rychlewski L."/>
            <person name="Rynearson T.A."/>
            <person name="Schmutz J."/>
            <person name="Shapiro H."/>
            <person name="Siaut M."/>
            <person name="Stanley M."/>
            <person name="Sussman M.R."/>
            <person name="Taylor A.R."/>
            <person name="Vardi A."/>
            <person name="von Dassow P."/>
            <person name="Vyverman W."/>
            <person name="Willis A."/>
            <person name="Wyrwicz L.S."/>
            <person name="Rokhsar D.S."/>
            <person name="Weissenbach J."/>
            <person name="Armbrust E.V."/>
            <person name="Green B.R."/>
            <person name="Van de Peer Y."/>
            <person name="Grigoriev I.V."/>
        </authorList>
    </citation>
    <scope>NUCLEOTIDE SEQUENCE [LARGE SCALE GENOMIC DNA]</scope>
    <source>
        <strain evidence="3 4">CCMP1335</strain>
    </source>
</reference>
<dbReference type="Gene3D" id="3.30.60.30">
    <property type="match status" value="1"/>
</dbReference>
<feature type="domain" description="Kazal-like" evidence="2">
    <location>
        <begin position="74"/>
        <end position="123"/>
    </location>
</feature>
<name>B8C6X5_THAPS</name>
<dbReference type="PaxDb" id="35128-Thaps269355"/>
<proteinExistence type="predicted"/>
<keyword evidence="1" id="KW-0732">Signal</keyword>
<gene>
    <name evidence="3" type="ORF">THAPSDRAFT_269355</name>
</gene>
<evidence type="ECO:0000313" key="4">
    <source>
        <dbReference type="Proteomes" id="UP000001449"/>
    </source>
</evidence>
<keyword evidence="4" id="KW-1185">Reference proteome</keyword>
<dbReference type="InterPro" id="IPR036058">
    <property type="entry name" value="Kazal_dom_sf"/>
</dbReference>
<dbReference type="InterPro" id="IPR002350">
    <property type="entry name" value="Kazal_dom"/>
</dbReference>
<protein>
    <recommendedName>
        <fullName evidence="2">Kazal-like domain-containing protein</fullName>
    </recommendedName>
</protein>
<evidence type="ECO:0000256" key="1">
    <source>
        <dbReference type="SAM" id="SignalP"/>
    </source>
</evidence>
<dbReference type="HOGENOM" id="CLU_155922_1_0_1"/>
<feature type="signal peptide" evidence="1">
    <location>
        <begin position="1"/>
        <end position="26"/>
    </location>
</feature>
<dbReference type="EMBL" id="CM000644">
    <property type="protein sequence ID" value="EED90878.1"/>
    <property type="molecule type" value="Genomic_DNA"/>
</dbReference>
<dbReference type="AlphaFoldDB" id="B8C6X5"/>
<evidence type="ECO:0000313" key="3">
    <source>
        <dbReference type="EMBL" id="EED90878.1"/>
    </source>
</evidence>
<dbReference type="InParanoid" id="B8C6X5"/>
<dbReference type="KEGG" id="tps:THAPSDRAFT_269355"/>
<dbReference type="RefSeq" id="XP_002292027.1">
    <property type="nucleotide sequence ID" value="XM_002291991.1"/>
</dbReference>
<dbReference type="Pfam" id="PF00050">
    <property type="entry name" value="Kazal_1"/>
    <property type="match status" value="1"/>
</dbReference>
<dbReference type="SUPFAM" id="SSF100895">
    <property type="entry name" value="Kazal-type serine protease inhibitors"/>
    <property type="match status" value="1"/>
</dbReference>
<dbReference type="Proteomes" id="UP000001449">
    <property type="component" value="Chromosome 8"/>
</dbReference>
<dbReference type="PROSITE" id="PS51465">
    <property type="entry name" value="KAZAL_2"/>
    <property type="match status" value="1"/>
</dbReference>
<evidence type="ECO:0000259" key="2">
    <source>
        <dbReference type="PROSITE" id="PS51465"/>
    </source>
</evidence>